<protein>
    <recommendedName>
        <fullName evidence="2">diphosphomevalonate decarboxylase</fullName>
        <ecNumber evidence="2">4.1.1.33</ecNumber>
    </recommendedName>
</protein>
<keyword evidence="3" id="KW-0444">Lipid biosynthesis</keyword>
<evidence type="ECO:0000256" key="3">
    <source>
        <dbReference type="ARBA" id="ARBA00022516"/>
    </source>
</evidence>
<dbReference type="SUPFAM" id="SSF55060">
    <property type="entry name" value="GHMP Kinase, C-terminal domain"/>
    <property type="match status" value="1"/>
</dbReference>
<feature type="domain" description="Mvd1 C-terminal" evidence="8">
    <location>
        <begin position="176"/>
        <end position="302"/>
    </location>
</feature>
<gene>
    <name evidence="10" type="ORF">A2228_02675</name>
</gene>
<dbReference type="PANTHER" id="PTHR10977">
    <property type="entry name" value="DIPHOSPHOMEVALONATE DECARBOXYLASE"/>
    <property type="match status" value="1"/>
</dbReference>
<reference evidence="10 11" key="1">
    <citation type="journal article" date="2016" name="Nat. Commun.">
        <title>Thousands of microbial genomes shed light on interconnected biogeochemical processes in an aquifer system.</title>
        <authorList>
            <person name="Anantharaman K."/>
            <person name="Brown C.T."/>
            <person name="Hug L.A."/>
            <person name="Sharon I."/>
            <person name="Castelle C.J."/>
            <person name="Probst A.J."/>
            <person name="Thomas B.C."/>
            <person name="Singh A."/>
            <person name="Wilkins M.J."/>
            <person name="Karaoz U."/>
            <person name="Brodie E.L."/>
            <person name="Williams K.H."/>
            <person name="Hubbard S.S."/>
            <person name="Banfield J.F."/>
        </authorList>
    </citation>
    <scope>NUCLEOTIDE SEQUENCE [LARGE SCALE GENOMIC DNA]</scope>
</reference>
<dbReference type="PIRSF" id="PIRSF015950">
    <property type="entry name" value="Mev_P_decrbx"/>
    <property type="match status" value="1"/>
</dbReference>
<keyword evidence="6" id="KW-0443">Lipid metabolism</keyword>
<dbReference type="Gene3D" id="3.30.230.10">
    <property type="match status" value="1"/>
</dbReference>
<dbReference type="PANTHER" id="PTHR10977:SF3">
    <property type="entry name" value="DIPHOSPHOMEVALONATE DECARBOXYLASE"/>
    <property type="match status" value="1"/>
</dbReference>
<proteinExistence type="inferred from homology"/>
<evidence type="ECO:0000256" key="7">
    <source>
        <dbReference type="ARBA" id="ARBA00023239"/>
    </source>
</evidence>
<dbReference type="FunFam" id="3.30.230.10:FF:000072">
    <property type="entry name" value="Diphosphomevalonate decarboxylase"/>
    <property type="match status" value="1"/>
</dbReference>
<accession>A0A1F5F467</accession>
<organism evidence="10 11">
    <name type="scientific">Candidatus Collierbacteria bacterium RIFOXYA2_FULL_46_10</name>
    <dbReference type="NCBI Taxonomy" id="1817726"/>
    <lineage>
        <taxon>Bacteria</taxon>
        <taxon>Candidatus Collieribacteriota</taxon>
    </lineage>
</organism>
<dbReference type="GO" id="GO:0005524">
    <property type="term" value="F:ATP binding"/>
    <property type="evidence" value="ECO:0007669"/>
    <property type="project" value="UniProtKB-KW"/>
</dbReference>
<dbReference type="InterPro" id="IPR005935">
    <property type="entry name" value="Mev_decarb"/>
</dbReference>
<dbReference type="EC" id="4.1.1.33" evidence="2"/>
<evidence type="ECO:0000313" key="10">
    <source>
        <dbReference type="EMBL" id="OGD74419.1"/>
    </source>
</evidence>
<evidence type="ECO:0000259" key="9">
    <source>
        <dbReference type="Pfam" id="PF22700"/>
    </source>
</evidence>
<evidence type="ECO:0000256" key="1">
    <source>
        <dbReference type="ARBA" id="ARBA00008831"/>
    </source>
</evidence>
<evidence type="ECO:0000256" key="6">
    <source>
        <dbReference type="ARBA" id="ARBA00023098"/>
    </source>
</evidence>
<evidence type="ECO:0000256" key="5">
    <source>
        <dbReference type="ARBA" id="ARBA00022840"/>
    </source>
</evidence>
<keyword evidence="7" id="KW-0456">Lyase</keyword>
<dbReference type="NCBIfam" id="TIGR01240">
    <property type="entry name" value="mevDPdecarb"/>
    <property type="match status" value="1"/>
</dbReference>
<dbReference type="Gene3D" id="3.30.70.890">
    <property type="entry name" value="GHMP kinase, C-terminal domain"/>
    <property type="match status" value="1"/>
</dbReference>
<evidence type="ECO:0000256" key="2">
    <source>
        <dbReference type="ARBA" id="ARBA00012296"/>
    </source>
</evidence>
<dbReference type="Pfam" id="PF22700">
    <property type="entry name" value="MVD-like_N"/>
    <property type="match status" value="1"/>
</dbReference>
<dbReference type="GO" id="GO:0004163">
    <property type="term" value="F:diphosphomevalonate decarboxylase activity"/>
    <property type="evidence" value="ECO:0007669"/>
    <property type="project" value="UniProtKB-EC"/>
</dbReference>
<dbReference type="GO" id="GO:0019287">
    <property type="term" value="P:isopentenyl diphosphate biosynthetic process, mevalonate pathway"/>
    <property type="evidence" value="ECO:0007669"/>
    <property type="project" value="InterPro"/>
</dbReference>
<comment type="similarity">
    <text evidence="1">Belongs to the diphosphomevalonate decarboxylase family.</text>
</comment>
<dbReference type="InterPro" id="IPR029765">
    <property type="entry name" value="Mev_diP_decarb"/>
</dbReference>
<dbReference type="Pfam" id="PF18376">
    <property type="entry name" value="MDD_C"/>
    <property type="match status" value="1"/>
</dbReference>
<dbReference type="InterPro" id="IPR053859">
    <property type="entry name" value="MVD-like_N"/>
</dbReference>
<dbReference type="Proteomes" id="UP000176191">
    <property type="component" value="Unassembled WGS sequence"/>
</dbReference>
<sequence length="326" mass="35900">MNKTTIRASSDVALVKYWGKKDEILRLPENGSISLILSGLDTVTTVEFDLKLTKDEVIIQGESEEGETERVIKHLQRIRDLAGKQVFAKVVSQNTFPKGTGLSSSGSGFAALTIAATKAIGLALSERELSILARQGSGTACRCVCGGIVEWKDGETSETSYSESIFPAGYWEVRDVVAVVDEGKKLVSSTSGHALAKTSLFYKERLANIKTKLEQVRQAIKIKDFDKLGKLVEGEALEFHSILLTSEPPMIAWYPGTIEVMLAVWEMRREGIKAYFTINTGFNVHVLTTPEFESIVKERLDKLSLVVKTISAKVGEKPSELKTHLF</sequence>
<dbReference type="AlphaFoldDB" id="A0A1F5F467"/>
<feature type="domain" description="Diphosphomevalonate decarboxylase-like N-terminal" evidence="9">
    <location>
        <begin position="8"/>
        <end position="161"/>
    </location>
</feature>
<evidence type="ECO:0000259" key="8">
    <source>
        <dbReference type="Pfam" id="PF18376"/>
    </source>
</evidence>
<name>A0A1F5F467_9BACT</name>
<dbReference type="EMBL" id="MFAK01000036">
    <property type="protein sequence ID" value="OGD74419.1"/>
    <property type="molecule type" value="Genomic_DNA"/>
</dbReference>
<dbReference type="InterPro" id="IPR020568">
    <property type="entry name" value="Ribosomal_Su5_D2-typ_SF"/>
</dbReference>
<keyword evidence="5" id="KW-0067">ATP-binding</keyword>
<dbReference type="InterPro" id="IPR041431">
    <property type="entry name" value="Mvd1_C"/>
</dbReference>
<dbReference type="GO" id="GO:0005829">
    <property type="term" value="C:cytosol"/>
    <property type="evidence" value="ECO:0007669"/>
    <property type="project" value="InterPro"/>
</dbReference>
<dbReference type="InterPro" id="IPR036554">
    <property type="entry name" value="GHMP_kinase_C_sf"/>
</dbReference>
<dbReference type="SUPFAM" id="SSF54211">
    <property type="entry name" value="Ribosomal protein S5 domain 2-like"/>
    <property type="match status" value="1"/>
</dbReference>
<evidence type="ECO:0000313" key="11">
    <source>
        <dbReference type="Proteomes" id="UP000176191"/>
    </source>
</evidence>
<dbReference type="InterPro" id="IPR014721">
    <property type="entry name" value="Ribsml_uS5_D2-typ_fold_subgr"/>
</dbReference>
<comment type="caution">
    <text evidence="10">The sequence shown here is derived from an EMBL/GenBank/DDBJ whole genome shotgun (WGS) entry which is preliminary data.</text>
</comment>
<evidence type="ECO:0000256" key="4">
    <source>
        <dbReference type="ARBA" id="ARBA00022741"/>
    </source>
</evidence>
<keyword evidence="4" id="KW-0547">Nucleotide-binding</keyword>